<accession>A0A377X574</accession>
<dbReference type="Proteomes" id="UP000254340">
    <property type="component" value="Unassembled WGS sequence"/>
</dbReference>
<sequence length="114" mass="12808">MTSTAMMWLLGRVAWLFILRVGAMFILAALIILSGVLLHGCFDHAAFRDVGGTDWTHILRAVWRWQLDVWLMLSLIKCSDDMYKYNATGLFSGRTDASLPAKLPGSTGYLTIRQ</sequence>
<proteinExistence type="predicted"/>
<dbReference type="AlphaFoldDB" id="A0A377X574"/>
<protein>
    <submittedName>
        <fullName evidence="1">Uncharacterized protein</fullName>
    </submittedName>
</protein>
<evidence type="ECO:0000313" key="2">
    <source>
        <dbReference type="Proteomes" id="UP000254340"/>
    </source>
</evidence>
<organism evidence="1 2">
    <name type="scientific">Klebsiella pneumoniae</name>
    <dbReference type="NCBI Taxonomy" id="573"/>
    <lineage>
        <taxon>Bacteria</taxon>
        <taxon>Pseudomonadati</taxon>
        <taxon>Pseudomonadota</taxon>
        <taxon>Gammaproteobacteria</taxon>
        <taxon>Enterobacterales</taxon>
        <taxon>Enterobacteriaceae</taxon>
        <taxon>Klebsiella/Raoultella group</taxon>
        <taxon>Klebsiella</taxon>
        <taxon>Klebsiella pneumoniae complex</taxon>
    </lineage>
</organism>
<dbReference type="EMBL" id="UGLH01000005">
    <property type="protein sequence ID" value="STT78413.1"/>
    <property type="molecule type" value="Genomic_DNA"/>
</dbReference>
<gene>
    <name evidence="1" type="ORF">NCTC5047_01190</name>
</gene>
<evidence type="ECO:0000313" key="1">
    <source>
        <dbReference type="EMBL" id="STT78413.1"/>
    </source>
</evidence>
<name>A0A377X574_KLEPN</name>
<reference evidence="1 2" key="1">
    <citation type="submission" date="2018-06" db="EMBL/GenBank/DDBJ databases">
        <authorList>
            <consortium name="Pathogen Informatics"/>
            <person name="Doyle S."/>
        </authorList>
    </citation>
    <scope>NUCLEOTIDE SEQUENCE [LARGE SCALE GENOMIC DNA]</scope>
    <source>
        <strain evidence="1 2">NCTC5047</strain>
    </source>
</reference>